<keyword evidence="4" id="KW-1185">Reference proteome</keyword>
<feature type="compositionally biased region" description="Polar residues" evidence="2">
    <location>
        <begin position="21"/>
        <end position="32"/>
    </location>
</feature>
<comment type="caution">
    <text evidence="3">The sequence shown here is derived from an EMBL/GenBank/DDBJ whole genome shotgun (WGS) entry which is preliminary data.</text>
</comment>
<accession>A0A848ITX6</accession>
<feature type="coiled-coil region" evidence="1">
    <location>
        <begin position="631"/>
        <end position="661"/>
    </location>
</feature>
<sequence length="665" mass="78033">MSDKEKNELAGEDSNIEKNPVNETQESPLENNSGEEKEEKVTSEADSEKEPVSETSENKVEANATVDDHDDDHDDDDHDHDHDDHDEDDDHVDYHNFSREELLKVVKDLTSVDNMAKIGRILKEVVPIYEEFKDKERQEALDKFIEDGGEEDGFDYKFDKTTEEFDATVQLLKDQRSKFYRSQKETKQKNLDKKNEILERLREIVDGEETNVSINKLKEIQQEWKDVGPVPGGSAKSLWANYNALIDRFYDNRSIYFELKELDRKKNQTLKEDLIKRAEALENVEILKDAIADLNELHEEYKHVGPVPKEVQEDLWTRFKAASDKVYMRRKEYVENLKKDLGENLDRKLALVDKVKPFADFNTDRINEWNAKTKEILQIQKEWDTIGGMPRNKAKEVNKDFWGSFKSFFNNKGKFFKELEKERKENLKLKEELVAKAEELMNSTDWQQTASEMKKLQTEWKKIGPVPQKVREEVFKKFKTACDKFFQNRRDQNKQFDQDYEKNLAAKEAVISEIHKMREGDLNDLEKLEDKMDDFFEIGFVPKKDIKATLDKFIHAVDQFLDESTEIDSEEGARVKMMARFGNMKGDKAERKMVRKEGAIRRQISKLQDDIVTWKNNMSFFASSKTADKLLKDFEEKIVLAEDKIVELKEQLRVLQDLENEANPE</sequence>
<evidence type="ECO:0000313" key="3">
    <source>
        <dbReference type="EMBL" id="NMM47943.1"/>
    </source>
</evidence>
<dbReference type="InterPro" id="IPR007139">
    <property type="entry name" value="DUF349"/>
</dbReference>
<dbReference type="EMBL" id="JABBNU010000003">
    <property type="protein sequence ID" value="NMM47943.1"/>
    <property type="molecule type" value="Genomic_DNA"/>
</dbReference>
<dbReference type="Proteomes" id="UP000559010">
    <property type="component" value="Unassembled WGS sequence"/>
</dbReference>
<feature type="compositionally biased region" description="Acidic residues" evidence="2">
    <location>
        <begin position="68"/>
        <end position="91"/>
    </location>
</feature>
<feature type="compositionally biased region" description="Basic and acidic residues" evidence="2">
    <location>
        <begin position="34"/>
        <end position="60"/>
    </location>
</feature>
<name>A0A848ITX6_9BACT</name>
<organism evidence="3 4">
    <name type="scientific">Marinigracilibium pacificum</name>
    <dbReference type="NCBI Taxonomy" id="2729599"/>
    <lineage>
        <taxon>Bacteria</taxon>
        <taxon>Pseudomonadati</taxon>
        <taxon>Bacteroidota</taxon>
        <taxon>Cytophagia</taxon>
        <taxon>Cytophagales</taxon>
        <taxon>Flammeovirgaceae</taxon>
        <taxon>Marinigracilibium</taxon>
    </lineage>
</organism>
<reference evidence="3 4" key="1">
    <citation type="submission" date="2020-04" db="EMBL/GenBank/DDBJ databases">
        <title>Flammeovirgaceae bacterium KN852 isolated from deep sea.</title>
        <authorList>
            <person name="Zhang D.-C."/>
        </authorList>
    </citation>
    <scope>NUCLEOTIDE SEQUENCE [LARGE SCALE GENOMIC DNA]</scope>
    <source>
        <strain evidence="3 4">KN852</strain>
    </source>
</reference>
<evidence type="ECO:0000256" key="2">
    <source>
        <dbReference type="SAM" id="MobiDB-lite"/>
    </source>
</evidence>
<dbReference type="Pfam" id="PF03993">
    <property type="entry name" value="DUF349"/>
    <property type="match status" value="5"/>
</dbReference>
<feature type="coiled-coil region" evidence="1">
    <location>
        <begin position="184"/>
        <end position="211"/>
    </location>
</feature>
<gene>
    <name evidence="3" type="ORF">HH304_05990</name>
</gene>
<feature type="coiled-coil region" evidence="1">
    <location>
        <begin position="277"/>
        <end position="304"/>
    </location>
</feature>
<evidence type="ECO:0000313" key="4">
    <source>
        <dbReference type="Proteomes" id="UP000559010"/>
    </source>
</evidence>
<dbReference type="RefSeq" id="WP_169678970.1">
    <property type="nucleotide sequence ID" value="NZ_JABBNU010000003.1"/>
</dbReference>
<protein>
    <submittedName>
        <fullName evidence="3">DUF349 domain-containing protein</fullName>
    </submittedName>
</protein>
<feature type="region of interest" description="Disordered" evidence="2">
    <location>
        <begin position="1"/>
        <end position="93"/>
    </location>
</feature>
<dbReference type="AlphaFoldDB" id="A0A848ITX6"/>
<evidence type="ECO:0000256" key="1">
    <source>
        <dbReference type="SAM" id="Coils"/>
    </source>
</evidence>
<proteinExistence type="predicted"/>
<keyword evidence="1" id="KW-0175">Coiled coil</keyword>